<evidence type="ECO:0000256" key="2">
    <source>
        <dbReference type="ARBA" id="ARBA00007375"/>
    </source>
</evidence>
<evidence type="ECO:0000313" key="7">
    <source>
        <dbReference type="EMBL" id="MBN3545525.1"/>
    </source>
</evidence>
<dbReference type="PANTHER" id="PTHR31885">
    <property type="entry name" value="GH04784P"/>
    <property type="match status" value="1"/>
</dbReference>
<accession>A0ABS2ZFL8</accession>
<name>A0ABS2ZFL8_9BACL</name>
<feature type="transmembrane region" description="Helical" evidence="6">
    <location>
        <begin position="52"/>
        <end position="70"/>
    </location>
</feature>
<dbReference type="Pfam" id="PF07947">
    <property type="entry name" value="YhhN"/>
    <property type="match status" value="1"/>
</dbReference>
<feature type="transmembrane region" description="Helical" evidence="6">
    <location>
        <begin position="190"/>
        <end position="211"/>
    </location>
</feature>
<comment type="caution">
    <text evidence="7">The sequence shown here is derived from an EMBL/GenBank/DDBJ whole genome shotgun (WGS) entry which is preliminary data.</text>
</comment>
<organism evidence="7 8">
    <name type="scientific">Fictibacillus barbaricus</name>
    <dbReference type="NCBI Taxonomy" id="182136"/>
    <lineage>
        <taxon>Bacteria</taxon>
        <taxon>Bacillati</taxon>
        <taxon>Bacillota</taxon>
        <taxon>Bacilli</taxon>
        <taxon>Bacillales</taxon>
        <taxon>Fictibacillaceae</taxon>
        <taxon>Fictibacillus</taxon>
    </lineage>
</organism>
<proteinExistence type="inferred from homology"/>
<dbReference type="PANTHER" id="PTHR31885:SF6">
    <property type="entry name" value="GH04784P"/>
    <property type="match status" value="1"/>
</dbReference>
<comment type="similarity">
    <text evidence="2">Belongs to the TMEM86 family.</text>
</comment>
<evidence type="ECO:0000256" key="4">
    <source>
        <dbReference type="ARBA" id="ARBA00022989"/>
    </source>
</evidence>
<protein>
    <submittedName>
        <fullName evidence="7">Lysoplasmalogenase</fullName>
    </submittedName>
</protein>
<sequence length="212" mass="24334">MTFNIFSSIILFSSLTYLFAIKHNNQTLIYILKPGTMLMIILLALTSTPSSYAWWIIIGLLLSLIGDIFLMVPHDRFLHGLVSFLVAHVCYIIACLQIQPQQVEVSVFFTVCLLTVALLFFIQLVKGKRFKGGYPLMVAVFIYVVFITSMVWVSILTENPFIIMAASLFYFSDAALAWDRFIKPLKYRHYLVMSTYFLAQYLFSLSIHKVVL</sequence>
<dbReference type="RefSeq" id="WP_188402401.1">
    <property type="nucleotide sequence ID" value="NZ_BMCE01000002.1"/>
</dbReference>
<feature type="transmembrane region" description="Helical" evidence="6">
    <location>
        <begin position="161"/>
        <end position="178"/>
    </location>
</feature>
<gene>
    <name evidence="7" type="ORF">JYA64_09485</name>
</gene>
<feature type="transmembrane region" description="Helical" evidence="6">
    <location>
        <begin position="6"/>
        <end position="21"/>
    </location>
</feature>
<dbReference type="EMBL" id="JAFHKS010000043">
    <property type="protein sequence ID" value="MBN3545525.1"/>
    <property type="molecule type" value="Genomic_DNA"/>
</dbReference>
<keyword evidence="3 6" id="KW-0812">Transmembrane</keyword>
<evidence type="ECO:0000256" key="6">
    <source>
        <dbReference type="SAM" id="Phobius"/>
    </source>
</evidence>
<keyword evidence="8" id="KW-1185">Reference proteome</keyword>
<evidence type="ECO:0000256" key="3">
    <source>
        <dbReference type="ARBA" id="ARBA00022692"/>
    </source>
</evidence>
<feature type="transmembrane region" description="Helical" evidence="6">
    <location>
        <begin position="28"/>
        <end position="46"/>
    </location>
</feature>
<feature type="transmembrane region" description="Helical" evidence="6">
    <location>
        <begin position="105"/>
        <end position="122"/>
    </location>
</feature>
<comment type="subcellular location">
    <subcellularLocation>
        <location evidence="1">Membrane</location>
        <topology evidence="1">Multi-pass membrane protein</topology>
    </subcellularLocation>
</comment>
<evidence type="ECO:0000256" key="1">
    <source>
        <dbReference type="ARBA" id="ARBA00004141"/>
    </source>
</evidence>
<feature type="transmembrane region" description="Helical" evidence="6">
    <location>
        <begin position="134"/>
        <end position="155"/>
    </location>
</feature>
<dbReference type="Proteomes" id="UP001319060">
    <property type="component" value="Unassembled WGS sequence"/>
</dbReference>
<evidence type="ECO:0000256" key="5">
    <source>
        <dbReference type="ARBA" id="ARBA00023136"/>
    </source>
</evidence>
<dbReference type="InterPro" id="IPR012506">
    <property type="entry name" value="TMEM86B-like"/>
</dbReference>
<keyword evidence="4 6" id="KW-1133">Transmembrane helix</keyword>
<feature type="transmembrane region" description="Helical" evidence="6">
    <location>
        <begin position="77"/>
        <end position="99"/>
    </location>
</feature>
<reference evidence="7 8" key="1">
    <citation type="submission" date="2021-01" db="EMBL/GenBank/DDBJ databases">
        <title>Genome Sequencing of Type Strains.</title>
        <authorList>
            <person name="Lemaire J.F."/>
            <person name="Inderbitzin P."/>
            <person name="Collins S.B."/>
            <person name="Wespe N."/>
            <person name="Knight-Connoni V."/>
        </authorList>
    </citation>
    <scope>NUCLEOTIDE SEQUENCE [LARGE SCALE GENOMIC DNA]</scope>
    <source>
        <strain evidence="7 8">DSM 14730</strain>
    </source>
</reference>
<keyword evidence="5 6" id="KW-0472">Membrane</keyword>
<evidence type="ECO:0000313" key="8">
    <source>
        <dbReference type="Proteomes" id="UP001319060"/>
    </source>
</evidence>